<protein>
    <submittedName>
        <fullName evidence="2">Uncharacterized protein</fullName>
    </submittedName>
</protein>
<dbReference type="EMBL" id="CP003184">
    <property type="protein sequence ID" value="AFK87446.1"/>
    <property type="molecule type" value="Genomic_DNA"/>
</dbReference>
<evidence type="ECO:0000313" key="3">
    <source>
        <dbReference type="Proteomes" id="UP000006178"/>
    </source>
</evidence>
<dbReference type="RefSeq" id="WP_014759282.1">
    <property type="nucleotide sequence ID" value="NC_017992.1"/>
</dbReference>
<name>I3VY51_THESW</name>
<dbReference type="BioCyc" id="TSAC1094508:GLMA-2478-MONOMER"/>
<dbReference type="STRING" id="1094508.Tsac_2448"/>
<evidence type="ECO:0000256" key="1">
    <source>
        <dbReference type="SAM" id="Coils"/>
    </source>
</evidence>
<reference evidence="2 3" key="1">
    <citation type="journal article" date="2014" name="Appl. Environ. Microbiol.">
        <title>Profile of Secreted Hydrolases, Associated Proteins, and SlpA in Thermoanaerobacterium saccharolyticum during the Degradation of Hemicellulose.</title>
        <authorList>
            <person name="Currie D.H."/>
            <person name="Guss A.M."/>
            <person name="Herring C.D."/>
            <person name="Giannone R.J."/>
            <person name="Johnson C.M."/>
            <person name="Lankford P.K."/>
            <person name="Brown S.D."/>
            <person name="Hettich R.L."/>
            <person name="Lynd L.R."/>
        </authorList>
    </citation>
    <scope>NUCLEOTIDE SEQUENCE [LARGE SCALE GENOMIC DNA]</scope>
    <source>
        <strain evidence="3">DSM 8691 / JW/SL-YS485</strain>
    </source>
</reference>
<accession>I3VY51</accession>
<dbReference type="AlphaFoldDB" id="I3VY51"/>
<proteinExistence type="predicted"/>
<dbReference type="Proteomes" id="UP000006178">
    <property type="component" value="Chromosome"/>
</dbReference>
<gene>
    <name evidence="2" type="ordered locus">Tsac_2448</name>
</gene>
<feature type="coiled-coil region" evidence="1">
    <location>
        <begin position="39"/>
        <end position="69"/>
    </location>
</feature>
<keyword evidence="1" id="KW-0175">Coiled coil</keyword>
<keyword evidence="3" id="KW-1185">Reference proteome</keyword>
<dbReference type="KEGG" id="tsh:Tsac_2448"/>
<organism evidence="2 3">
    <name type="scientific">Thermoanaerobacterium saccharolyticum (strain DSM 8691 / JW/SL-YS485)</name>
    <dbReference type="NCBI Taxonomy" id="1094508"/>
    <lineage>
        <taxon>Bacteria</taxon>
        <taxon>Bacillati</taxon>
        <taxon>Bacillota</taxon>
        <taxon>Clostridia</taxon>
        <taxon>Thermoanaerobacterales</taxon>
        <taxon>Thermoanaerobacteraceae</taxon>
        <taxon>Thermoanaerobacterium</taxon>
    </lineage>
</organism>
<dbReference type="PATRIC" id="fig|1094508.3.peg.2482"/>
<evidence type="ECO:0000313" key="2">
    <source>
        <dbReference type="EMBL" id="AFK87446.1"/>
    </source>
</evidence>
<sequence length="70" mass="8634">MLTWHEQLTLLMVLDEKLNRLKERRQYYIVKLNTQEKLSQTQEDIFKDLQEQIKELESIYHKINSLEIKD</sequence>